<organism evidence="2">
    <name type="scientific">uncultured Blastococcus sp</name>
    <dbReference type="NCBI Taxonomy" id="217144"/>
    <lineage>
        <taxon>Bacteria</taxon>
        <taxon>Bacillati</taxon>
        <taxon>Actinomycetota</taxon>
        <taxon>Actinomycetes</taxon>
        <taxon>Geodermatophilales</taxon>
        <taxon>Geodermatophilaceae</taxon>
        <taxon>Blastococcus</taxon>
        <taxon>environmental samples</taxon>
    </lineage>
</organism>
<gene>
    <name evidence="2" type="ORF">AVDCRST_MAG57-3061</name>
</gene>
<proteinExistence type="predicted"/>
<evidence type="ECO:0000313" key="2">
    <source>
        <dbReference type="EMBL" id="CAA9270138.1"/>
    </source>
</evidence>
<protein>
    <submittedName>
        <fullName evidence="2">Cytochrome P450 hydroxylase</fullName>
    </submittedName>
</protein>
<dbReference type="EMBL" id="CADCTI010000256">
    <property type="protein sequence ID" value="CAA9270138.1"/>
    <property type="molecule type" value="Genomic_DNA"/>
</dbReference>
<accession>A0A6J4J4E0</accession>
<feature type="compositionally biased region" description="Basic and acidic residues" evidence="1">
    <location>
        <begin position="166"/>
        <end position="182"/>
    </location>
</feature>
<feature type="compositionally biased region" description="Low complexity" evidence="1">
    <location>
        <begin position="377"/>
        <end position="388"/>
    </location>
</feature>
<feature type="compositionally biased region" description="Basic residues" evidence="1">
    <location>
        <begin position="219"/>
        <end position="229"/>
    </location>
</feature>
<feature type="compositionally biased region" description="Low complexity" evidence="1">
    <location>
        <begin position="255"/>
        <end position="274"/>
    </location>
</feature>
<feature type="compositionally biased region" description="Basic residues" evidence="1">
    <location>
        <begin position="395"/>
        <end position="404"/>
    </location>
</feature>
<feature type="compositionally biased region" description="Low complexity" evidence="1">
    <location>
        <begin position="351"/>
        <end position="362"/>
    </location>
</feature>
<feature type="compositionally biased region" description="Basic residues" evidence="1">
    <location>
        <begin position="330"/>
        <end position="350"/>
    </location>
</feature>
<dbReference type="AlphaFoldDB" id="A0A6J4J4E0"/>
<feature type="non-terminal residue" evidence="2">
    <location>
        <position position="1"/>
    </location>
</feature>
<feature type="compositionally biased region" description="Basic residues" evidence="1">
    <location>
        <begin position="183"/>
        <end position="211"/>
    </location>
</feature>
<sequence length="404" mass="44327">DDGRLAPRPDRPGRRREPLSGVRIRPLAGPGAVARRDGPVAGVRPPRGERRAARSAAGPDLDRPDAGRAVRQLQPDPPQRDPGDGAAGPHAAAPADQRRLRPRARRAAAPVGGAARRHPHRRAGRALGGHRARGLPVRDGRGAARRRHRRAARRAGPRPATAAPVVERHREDVRVRPDDADRGRRRARGRRVRRLPARAGRRAPALPRRRPALPPGGRPRLRGRPAHRGRVGDDLHPAAQRRPRGDRERQRQRAARPVAAPRPAGPAARRPVPAADRHRGADALRLPLAAVRAHGHRGRRDRRGDRRARAEDRRDARFGEPRSRGLPVARHPRRRPHREPAHLLRRRGALLHRGAAGPCRAAGHVRRAPRPGGVPGAGRRAGPPSGVRDPWSGRPARRPHRPSL</sequence>
<feature type="non-terminal residue" evidence="2">
    <location>
        <position position="404"/>
    </location>
</feature>
<feature type="region of interest" description="Disordered" evidence="1">
    <location>
        <begin position="1"/>
        <end position="404"/>
    </location>
</feature>
<feature type="compositionally biased region" description="Basic and acidic residues" evidence="1">
    <location>
        <begin position="1"/>
        <end position="18"/>
    </location>
</feature>
<feature type="compositionally biased region" description="Basic and acidic residues" evidence="1">
    <location>
        <begin position="302"/>
        <end position="323"/>
    </location>
</feature>
<evidence type="ECO:0000256" key="1">
    <source>
        <dbReference type="SAM" id="MobiDB-lite"/>
    </source>
</evidence>
<reference evidence="2" key="1">
    <citation type="submission" date="2020-02" db="EMBL/GenBank/DDBJ databases">
        <authorList>
            <person name="Meier V. D."/>
        </authorList>
    </citation>
    <scope>NUCLEOTIDE SEQUENCE</scope>
    <source>
        <strain evidence="2">AVDCRST_MAG57</strain>
    </source>
</reference>
<feature type="compositionally biased region" description="Basic residues" evidence="1">
    <location>
        <begin position="143"/>
        <end position="156"/>
    </location>
</feature>
<feature type="compositionally biased region" description="Basic residues" evidence="1">
    <location>
        <begin position="115"/>
        <end position="133"/>
    </location>
</feature>
<name>A0A6J4J4E0_9ACTN</name>